<feature type="region of interest" description="Disordered" evidence="1">
    <location>
        <begin position="20"/>
        <end position="40"/>
    </location>
</feature>
<dbReference type="EMBL" id="HADX01015338">
    <property type="protein sequence ID" value="SBP37570.1"/>
    <property type="molecule type" value="Transcribed_RNA"/>
</dbReference>
<feature type="non-terminal residue" evidence="2">
    <location>
        <position position="40"/>
    </location>
</feature>
<proteinExistence type="predicted"/>
<accession>A0A1A7Z5Z8</accession>
<reference evidence="2" key="2">
    <citation type="submission" date="2016-06" db="EMBL/GenBank/DDBJ databases">
        <title>The genome of a short-lived fish provides insights into sex chromosome evolution and the genetic control of aging.</title>
        <authorList>
            <person name="Reichwald K."/>
            <person name="Felder M."/>
            <person name="Petzold A."/>
            <person name="Koch P."/>
            <person name="Groth M."/>
            <person name="Platzer M."/>
        </authorList>
    </citation>
    <scope>NUCLEOTIDE SEQUENCE</scope>
    <source>
        <tissue evidence="2">Brain</tissue>
    </source>
</reference>
<feature type="non-terminal residue" evidence="2">
    <location>
        <position position="1"/>
    </location>
</feature>
<sequence length="40" mass="4713">IFFFFRKGKMPLTGRRSRLINSPETHSVQSSSHHPFQLQI</sequence>
<evidence type="ECO:0000313" key="2">
    <source>
        <dbReference type="EMBL" id="SBP37570.1"/>
    </source>
</evidence>
<evidence type="ECO:0000256" key="1">
    <source>
        <dbReference type="SAM" id="MobiDB-lite"/>
    </source>
</evidence>
<reference evidence="2" key="1">
    <citation type="submission" date="2016-05" db="EMBL/GenBank/DDBJ databases">
        <authorList>
            <person name="Lavstsen T."/>
            <person name="Jespersen J.S."/>
        </authorList>
    </citation>
    <scope>NUCLEOTIDE SEQUENCE</scope>
    <source>
        <tissue evidence="2">Brain</tissue>
    </source>
</reference>
<protein>
    <submittedName>
        <fullName evidence="2">Uncharacterized protein</fullName>
    </submittedName>
</protein>
<name>A0A1A7Z5Z8_9TELE</name>
<organism evidence="2">
    <name type="scientific">Iconisemion striatum</name>
    <dbReference type="NCBI Taxonomy" id="60296"/>
    <lineage>
        <taxon>Eukaryota</taxon>
        <taxon>Metazoa</taxon>
        <taxon>Chordata</taxon>
        <taxon>Craniata</taxon>
        <taxon>Vertebrata</taxon>
        <taxon>Euteleostomi</taxon>
        <taxon>Actinopterygii</taxon>
        <taxon>Neopterygii</taxon>
        <taxon>Teleostei</taxon>
        <taxon>Neoteleostei</taxon>
        <taxon>Acanthomorphata</taxon>
        <taxon>Ovalentaria</taxon>
        <taxon>Atherinomorphae</taxon>
        <taxon>Cyprinodontiformes</taxon>
        <taxon>Nothobranchiidae</taxon>
        <taxon>Iconisemion</taxon>
    </lineage>
</organism>
<dbReference type="AlphaFoldDB" id="A0A1A7Z5Z8"/>
<gene>
    <name evidence="2" type="primary">Nfu_g_1_001223</name>
</gene>